<name>A0AAW1UHE1_9CUCU</name>
<dbReference type="EMBL" id="JARQZJ010000065">
    <property type="protein sequence ID" value="KAK9880515.1"/>
    <property type="molecule type" value="Genomic_DNA"/>
</dbReference>
<evidence type="ECO:0000313" key="2">
    <source>
        <dbReference type="Proteomes" id="UP001431783"/>
    </source>
</evidence>
<gene>
    <name evidence="1" type="ORF">WA026_011754</name>
</gene>
<evidence type="ECO:0008006" key="3">
    <source>
        <dbReference type="Google" id="ProtNLM"/>
    </source>
</evidence>
<reference evidence="1 2" key="1">
    <citation type="submission" date="2023-03" db="EMBL/GenBank/DDBJ databases">
        <title>Genome insight into feeding habits of ladybird beetles.</title>
        <authorList>
            <person name="Li H.-S."/>
            <person name="Huang Y.-H."/>
            <person name="Pang H."/>
        </authorList>
    </citation>
    <scope>NUCLEOTIDE SEQUENCE [LARGE SCALE GENOMIC DNA]</scope>
    <source>
        <strain evidence="1">SYSU_2023b</strain>
        <tissue evidence="1">Whole body</tissue>
    </source>
</reference>
<protein>
    <recommendedName>
        <fullName evidence="3">Retrotransposon gag domain-containing protein</fullName>
    </recommendedName>
</protein>
<sequence length="384" mass="44516">MINSLIDSIEKLNLNKEEKSEKTKVMAENNLRIAREFGALLPKFSGIQAELNSFLSACEEYIAQFANTEQIVKTYCIAVVKSKLIEKANAEYRSSNVPNTWNAFKNFLLQKFGDHANLDVLKNQLQFLRKKPNQDITDFIEEIKAYKIRINYRIDAEPTLDAALKLLHKQLTSDLAKNVLISNVSIDLQTALLTTPNITFDLAVQTVENYISQKSQLDLMRSWRQPYQMKTFPSQSINVKPQINNVPRHYPTNKEVFGRSNTYESQKSNVFKPNKNFVPKYRQTPMSTTTANPIIQRRQIQNHNQTPQRTFFDNNSRSFNHFQNHKQISPNYISEELTNLDAKNNDNDQFNENFEFEEDPNIIEENENIVDENFQITASDTTLT</sequence>
<accession>A0AAW1UHE1</accession>
<proteinExistence type="predicted"/>
<dbReference type="AlphaFoldDB" id="A0AAW1UHE1"/>
<comment type="caution">
    <text evidence="1">The sequence shown here is derived from an EMBL/GenBank/DDBJ whole genome shotgun (WGS) entry which is preliminary data.</text>
</comment>
<dbReference type="Proteomes" id="UP001431783">
    <property type="component" value="Unassembled WGS sequence"/>
</dbReference>
<evidence type="ECO:0000313" key="1">
    <source>
        <dbReference type="EMBL" id="KAK9880515.1"/>
    </source>
</evidence>
<organism evidence="1 2">
    <name type="scientific">Henosepilachna vigintioctopunctata</name>
    <dbReference type="NCBI Taxonomy" id="420089"/>
    <lineage>
        <taxon>Eukaryota</taxon>
        <taxon>Metazoa</taxon>
        <taxon>Ecdysozoa</taxon>
        <taxon>Arthropoda</taxon>
        <taxon>Hexapoda</taxon>
        <taxon>Insecta</taxon>
        <taxon>Pterygota</taxon>
        <taxon>Neoptera</taxon>
        <taxon>Endopterygota</taxon>
        <taxon>Coleoptera</taxon>
        <taxon>Polyphaga</taxon>
        <taxon>Cucujiformia</taxon>
        <taxon>Coccinelloidea</taxon>
        <taxon>Coccinellidae</taxon>
        <taxon>Epilachninae</taxon>
        <taxon>Epilachnini</taxon>
        <taxon>Henosepilachna</taxon>
    </lineage>
</organism>
<keyword evidence="2" id="KW-1185">Reference proteome</keyword>